<dbReference type="NCBIfam" id="TIGR00369">
    <property type="entry name" value="unchar_dom_1"/>
    <property type="match status" value="1"/>
</dbReference>
<keyword evidence="3" id="KW-1185">Reference proteome</keyword>
<dbReference type="Pfam" id="PF03061">
    <property type="entry name" value="4HBT"/>
    <property type="match status" value="1"/>
</dbReference>
<evidence type="ECO:0000259" key="1">
    <source>
        <dbReference type="Pfam" id="PF03061"/>
    </source>
</evidence>
<proteinExistence type="predicted"/>
<dbReference type="RefSeq" id="WP_216964843.1">
    <property type="nucleotide sequence ID" value="NZ_JAHOPB010000002.1"/>
</dbReference>
<feature type="domain" description="Thioesterase" evidence="1">
    <location>
        <begin position="70"/>
        <end position="141"/>
    </location>
</feature>
<dbReference type="InterPro" id="IPR003736">
    <property type="entry name" value="PAAI_dom"/>
</dbReference>
<reference evidence="2 3" key="1">
    <citation type="submission" date="2021-06" db="EMBL/GenBank/DDBJ databases">
        <authorList>
            <person name="Lee D.H."/>
        </authorList>
    </citation>
    <scope>NUCLEOTIDE SEQUENCE [LARGE SCALE GENOMIC DNA]</scope>
    <source>
        <strain evidence="2 3">MMS21-HV4-11</strain>
    </source>
</reference>
<name>A0ABS6INN6_9HYPH</name>
<gene>
    <name evidence="2" type="ORF">KQ910_20780</name>
</gene>
<dbReference type="InterPro" id="IPR006683">
    <property type="entry name" value="Thioestr_dom"/>
</dbReference>
<evidence type="ECO:0000313" key="3">
    <source>
        <dbReference type="Proteomes" id="UP000727907"/>
    </source>
</evidence>
<organism evidence="2 3">
    <name type="scientific">Reyranella humidisoli</name>
    <dbReference type="NCBI Taxonomy" id="2849149"/>
    <lineage>
        <taxon>Bacteria</taxon>
        <taxon>Pseudomonadati</taxon>
        <taxon>Pseudomonadota</taxon>
        <taxon>Alphaproteobacteria</taxon>
        <taxon>Hyphomicrobiales</taxon>
        <taxon>Reyranellaceae</taxon>
        <taxon>Reyranella</taxon>
    </lineage>
</organism>
<accession>A0ABS6INN6</accession>
<sequence>MSSAHPDFHHVPKDFVHDSEILEILRANPPEALKTLNGELLDIDSTRGYARFRFEVVPAFCHSQGRICQGGFLTGMVDTAMANAAIVKGKLGVAVPTLELKISFFEAMGPGIVYAEGRVMRWGGTVGFLDGDLKDEKGRLIVHSTSTIKIVRPKVKA</sequence>
<dbReference type="Proteomes" id="UP000727907">
    <property type="component" value="Unassembled WGS sequence"/>
</dbReference>
<dbReference type="CDD" id="cd03443">
    <property type="entry name" value="PaaI_thioesterase"/>
    <property type="match status" value="1"/>
</dbReference>
<protein>
    <submittedName>
        <fullName evidence="2">PaaI family thioesterase</fullName>
    </submittedName>
</protein>
<evidence type="ECO:0000313" key="2">
    <source>
        <dbReference type="EMBL" id="MBU8876221.1"/>
    </source>
</evidence>
<dbReference type="EMBL" id="JAHOPB010000002">
    <property type="protein sequence ID" value="MBU8876221.1"/>
    <property type="molecule type" value="Genomic_DNA"/>
</dbReference>
<comment type="caution">
    <text evidence="2">The sequence shown here is derived from an EMBL/GenBank/DDBJ whole genome shotgun (WGS) entry which is preliminary data.</text>
</comment>